<keyword evidence="4" id="KW-1185">Reference proteome</keyword>
<dbReference type="InterPro" id="IPR001452">
    <property type="entry name" value="SH3_domain"/>
</dbReference>
<dbReference type="Pfam" id="PF07653">
    <property type="entry name" value="SH3_2"/>
    <property type="match status" value="1"/>
</dbReference>
<reference evidence="3" key="1">
    <citation type="submission" date="2022-07" db="EMBL/GenBank/DDBJ databases">
        <title>Phylogenomic reconstructions and comparative analyses of Kickxellomycotina fungi.</title>
        <authorList>
            <person name="Reynolds N.K."/>
            <person name="Stajich J.E."/>
            <person name="Barry K."/>
            <person name="Grigoriev I.V."/>
            <person name="Crous P."/>
            <person name="Smith M.E."/>
        </authorList>
    </citation>
    <scope>NUCLEOTIDE SEQUENCE</scope>
    <source>
        <strain evidence="3">NRRL 1566</strain>
    </source>
</reference>
<comment type="caution">
    <text evidence="3">The sequence shown here is derived from an EMBL/GenBank/DDBJ whole genome shotgun (WGS) entry which is preliminary data.</text>
</comment>
<evidence type="ECO:0000259" key="2">
    <source>
        <dbReference type="Pfam" id="PF07653"/>
    </source>
</evidence>
<keyword evidence="1" id="KW-0728">SH3 domain</keyword>
<dbReference type="OrthoDB" id="5558834at2759"/>
<proteinExistence type="predicted"/>
<feature type="domain" description="SH3" evidence="2">
    <location>
        <begin position="33"/>
        <end position="82"/>
    </location>
</feature>
<protein>
    <recommendedName>
        <fullName evidence="2">SH3 domain-containing protein</fullName>
    </recommendedName>
</protein>
<dbReference type="SUPFAM" id="SSF50044">
    <property type="entry name" value="SH3-domain"/>
    <property type="match status" value="1"/>
</dbReference>
<dbReference type="Gene3D" id="2.30.30.40">
    <property type="entry name" value="SH3 Domains"/>
    <property type="match status" value="1"/>
</dbReference>
<organism evidence="3 4">
    <name type="scientific">Coemansia brasiliensis</name>
    <dbReference type="NCBI Taxonomy" id="2650707"/>
    <lineage>
        <taxon>Eukaryota</taxon>
        <taxon>Fungi</taxon>
        <taxon>Fungi incertae sedis</taxon>
        <taxon>Zoopagomycota</taxon>
        <taxon>Kickxellomycotina</taxon>
        <taxon>Kickxellomycetes</taxon>
        <taxon>Kickxellales</taxon>
        <taxon>Kickxellaceae</taxon>
        <taxon>Coemansia</taxon>
    </lineage>
</organism>
<evidence type="ECO:0000313" key="3">
    <source>
        <dbReference type="EMBL" id="KAJ2843177.1"/>
    </source>
</evidence>
<evidence type="ECO:0000313" key="4">
    <source>
        <dbReference type="Proteomes" id="UP001139887"/>
    </source>
</evidence>
<accession>A0A9W8LXX5</accession>
<sequence>MTDTRKIQRRHAELRKKQMSRYNRSNLMVDTQFVIAHTDFDSQYKGILSIRRGDIIRVQTGCDRSQKWWMGTVVKSYYGNKGFGYFFPVLTEEYSFMDNRIASRIPMALFDANGNFRYASKINC</sequence>
<dbReference type="InterPro" id="IPR036028">
    <property type="entry name" value="SH3-like_dom_sf"/>
</dbReference>
<evidence type="ECO:0000256" key="1">
    <source>
        <dbReference type="ARBA" id="ARBA00022443"/>
    </source>
</evidence>
<name>A0A9W8LXX5_9FUNG</name>
<dbReference type="Proteomes" id="UP001139887">
    <property type="component" value="Unassembled WGS sequence"/>
</dbReference>
<dbReference type="EMBL" id="JANBUW010001497">
    <property type="protein sequence ID" value="KAJ2843177.1"/>
    <property type="molecule type" value="Genomic_DNA"/>
</dbReference>
<gene>
    <name evidence="3" type="ORF">IWW36_005643</name>
</gene>
<dbReference type="AlphaFoldDB" id="A0A9W8LXX5"/>